<dbReference type="AlphaFoldDB" id="A0A8J6PC59"/>
<organism evidence="1 2">
    <name type="scientific">Massiliimalia timonensis</name>
    <dbReference type="NCBI Taxonomy" id="1987501"/>
    <lineage>
        <taxon>Bacteria</taxon>
        <taxon>Bacillati</taxon>
        <taxon>Bacillota</taxon>
        <taxon>Clostridia</taxon>
        <taxon>Eubacteriales</taxon>
        <taxon>Oscillospiraceae</taxon>
        <taxon>Massiliimalia</taxon>
    </lineage>
</organism>
<evidence type="ECO:0008006" key="3">
    <source>
        <dbReference type="Google" id="ProtNLM"/>
    </source>
</evidence>
<dbReference type="Gene3D" id="3.40.50.720">
    <property type="entry name" value="NAD(P)-binding Rossmann-like Domain"/>
    <property type="match status" value="1"/>
</dbReference>
<accession>A0A8J6PC59</accession>
<evidence type="ECO:0000313" key="1">
    <source>
        <dbReference type="EMBL" id="MBC8610733.1"/>
    </source>
</evidence>
<dbReference type="RefSeq" id="WP_187536430.1">
    <property type="nucleotide sequence ID" value="NZ_JACRTL010000003.1"/>
</dbReference>
<gene>
    <name evidence="1" type="ORF">H8702_06295</name>
</gene>
<protein>
    <recommendedName>
        <fullName evidence="3">NAD-dependent epimerase/dehydratase domain-containing protein</fullName>
    </recommendedName>
</protein>
<dbReference type="Proteomes" id="UP000632659">
    <property type="component" value="Unassembled WGS sequence"/>
</dbReference>
<name>A0A8J6PC59_9FIRM</name>
<comment type="caution">
    <text evidence="1">The sequence shown here is derived from an EMBL/GenBank/DDBJ whole genome shotgun (WGS) entry which is preliminary data.</text>
</comment>
<dbReference type="InterPro" id="IPR036291">
    <property type="entry name" value="NAD(P)-bd_dom_sf"/>
</dbReference>
<dbReference type="SUPFAM" id="SSF51735">
    <property type="entry name" value="NAD(P)-binding Rossmann-fold domains"/>
    <property type="match status" value="1"/>
</dbReference>
<proteinExistence type="predicted"/>
<evidence type="ECO:0000313" key="2">
    <source>
        <dbReference type="Proteomes" id="UP000632659"/>
    </source>
</evidence>
<sequence length="200" mass="22443">MVVQYIFVSTVDVYGYPLSQLPMPEDGKRNIPNCPYAANKAKCEEIFQHPGTEVLPLTIVRPAYSMGNRFLLTALSRDGGYTLIPRLRAGKPVFSPGDGTALIHAGNAYNTGRMIAQIAGDTRCIGEDFTLANDTVTSYDDYIKITADHLNAKPQFVHIPTDFVYESNLPGTEDILLNDLTRYNVYFDISKFRRFFPDFK</sequence>
<keyword evidence="2" id="KW-1185">Reference proteome</keyword>
<reference evidence="1" key="1">
    <citation type="submission" date="2020-08" db="EMBL/GenBank/DDBJ databases">
        <title>Genome public.</title>
        <authorList>
            <person name="Liu C."/>
            <person name="Sun Q."/>
        </authorList>
    </citation>
    <scope>NUCLEOTIDE SEQUENCE</scope>
    <source>
        <strain evidence="1">NSJ-15</strain>
    </source>
</reference>
<dbReference type="EMBL" id="JACRTL010000003">
    <property type="protein sequence ID" value="MBC8610733.1"/>
    <property type="molecule type" value="Genomic_DNA"/>
</dbReference>